<dbReference type="eggNOG" id="ENOG502QXDN">
    <property type="taxonomic scope" value="Eukaryota"/>
</dbReference>
<dbReference type="EMBL" id="ACOU01000007">
    <property type="protein sequence ID" value="EKX72427.1"/>
    <property type="molecule type" value="Genomic_DNA"/>
</dbReference>
<protein>
    <submittedName>
        <fullName evidence="2">Uncharacterized protein</fullName>
    </submittedName>
</protein>
<dbReference type="VEuPathDB" id="PiroplasmaDB:BEWA_048940"/>
<keyword evidence="1" id="KW-1133">Transmembrane helix</keyword>
<dbReference type="Proteomes" id="UP000031512">
    <property type="component" value="Unassembled WGS sequence"/>
</dbReference>
<dbReference type="AlphaFoldDB" id="L1LAC5"/>
<evidence type="ECO:0000313" key="3">
    <source>
        <dbReference type="Proteomes" id="UP000031512"/>
    </source>
</evidence>
<name>L1LAC5_THEEQ</name>
<gene>
    <name evidence="2" type="ORF">BEWA_048940</name>
</gene>
<keyword evidence="1" id="KW-0812">Transmembrane</keyword>
<accession>L1LAC5</accession>
<keyword evidence="3" id="KW-1185">Reference proteome</keyword>
<evidence type="ECO:0000313" key="2">
    <source>
        <dbReference type="EMBL" id="EKX72427.1"/>
    </source>
</evidence>
<dbReference type="GeneID" id="15805103"/>
<sequence>MTLSPFGDPYGSFLANLCPVNVFRPIPQDSFTLVDKHALEQIYNEEILKFPDYKEKLCDIYGIQDCESVNVKNYKDLVKLYQDVLHDKQLLLSKLIQMQTGCVFKTNVKIERIVKNVAKEREYVRHSVLIVIIFLVLEWMLRLCILQKPRWKIKTVMEYALYQKLFFDHFLAHFDS</sequence>
<dbReference type="RefSeq" id="XP_004831879.1">
    <property type="nucleotide sequence ID" value="XM_004831822.1"/>
</dbReference>
<reference evidence="2 3" key="1">
    <citation type="journal article" date="2012" name="BMC Genomics">
        <title>Comparative genomic analysis and phylogenetic position of Theileria equi.</title>
        <authorList>
            <person name="Kappmeyer L.S."/>
            <person name="Thiagarajan M."/>
            <person name="Herndon D.R."/>
            <person name="Ramsay J.D."/>
            <person name="Caler E."/>
            <person name="Djikeng A."/>
            <person name="Gillespie J.J."/>
            <person name="Lau A.O."/>
            <person name="Roalson E.H."/>
            <person name="Silva J.C."/>
            <person name="Silva M.G."/>
            <person name="Suarez C.E."/>
            <person name="Ueti M.W."/>
            <person name="Nene V.M."/>
            <person name="Mealey R.H."/>
            <person name="Knowles D.P."/>
            <person name="Brayton K.A."/>
        </authorList>
    </citation>
    <scope>NUCLEOTIDE SEQUENCE [LARGE SCALE GENOMIC DNA]</scope>
    <source>
        <strain evidence="2 3">WA</strain>
    </source>
</reference>
<organism evidence="2 3">
    <name type="scientific">Theileria equi strain WA</name>
    <dbReference type="NCBI Taxonomy" id="1537102"/>
    <lineage>
        <taxon>Eukaryota</taxon>
        <taxon>Sar</taxon>
        <taxon>Alveolata</taxon>
        <taxon>Apicomplexa</taxon>
        <taxon>Aconoidasida</taxon>
        <taxon>Piroplasmida</taxon>
        <taxon>Theileriidae</taxon>
        <taxon>Theileria</taxon>
    </lineage>
</organism>
<feature type="transmembrane region" description="Helical" evidence="1">
    <location>
        <begin position="123"/>
        <end position="145"/>
    </location>
</feature>
<proteinExistence type="predicted"/>
<keyword evidence="1" id="KW-0472">Membrane</keyword>
<evidence type="ECO:0000256" key="1">
    <source>
        <dbReference type="SAM" id="Phobius"/>
    </source>
</evidence>
<dbReference type="KEGG" id="beq:BEWA_048940"/>
<comment type="caution">
    <text evidence="2">The sequence shown here is derived from an EMBL/GenBank/DDBJ whole genome shotgun (WGS) entry which is preliminary data.</text>
</comment>